<sequence length="244" mass="28400">MNLLLVDDEIAMLHIMEKAIDWKKKGIQKVFTAYNTDLARDIISSSKIDLVICDIEMPKENGLSLIQWIQDMYPEIINIILTGYPDFNYARSAISLGVYRYLLKPIAFDELEETIASAVEKLEEYKTKNKPEADPEIADAVNTIKKYLESHYSEVITRKKIEELVHLNQDHINREFKKQTGYTLMEYVQHYRILMAKKMLRETTLSISEISIRTGYDSPAYFSKIFKKQTERTPLEYRAAKAKG</sequence>
<keyword evidence="3" id="KW-0238">DNA-binding</keyword>
<dbReference type="SMART" id="SM00342">
    <property type="entry name" value="HTH_ARAC"/>
    <property type="match status" value="1"/>
</dbReference>
<dbReference type="InterPro" id="IPR018062">
    <property type="entry name" value="HTH_AraC-typ_CS"/>
</dbReference>
<dbReference type="GO" id="GO:0003700">
    <property type="term" value="F:DNA-binding transcription factor activity"/>
    <property type="evidence" value="ECO:0007669"/>
    <property type="project" value="InterPro"/>
</dbReference>
<dbReference type="InterPro" id="IPR020449">
    <property type="entry name" value="Tscrpt_reg_AraC-type_HTH"/>
</dbReference>
<dbReference type="Gene3D" id="3.40.50.2300">
    <property type="match status" value="1"/>
</dbReference>
<evidence type="ECO:0000313" key="11">
    <source>
        <dbReference type="Proteomes" id="UP000095706"/>
    </source>
</evidence>
<dbReference type="PROSITE" id="PS00041">
    <property type="entry name" value="HTH_ARAC_FAMILY_1"/>
    <property type="match status" value="1"/>
</dbReference>
<keyword evidence="4" id="KW-0804">Transcription</keyword>
<dbReference type="SUPFAM" id="SSF46689">
    <property type="entry name" value="Homeodomain-like"/>
    <property type="match status" value="2"/>
</dbReference>
<dbReference type="Gene3D" id="1.10.10.60">
    <property type="entry name" value="Homeodomain-like"/>
    <property type="match status" value="2"/>
</dbReference>
<evidence type="ECO:0000313" key="10">
    <source>
        <dbReference type="EMBL" id="MCG4765027.1"/>
    </source>
</evidence>
<gene>
    <name evidence="9" type="ORF">ERS852406_01418</name>
    <name evidence="10" type="ORF">L0N21_05825</name>
</gene>
<reference evidence="10" key="2">
    <citation type="submission" date="2022-01" db="EMBL/GenBank/DDBJ databases">
        <title>Collection of gut derived symbiotic bacterial strains cultured from healthy donors.</title>
        <authorList>
            <person name="Lin H."/>
            <person name="Kohout C."/>
            <person name="Waligurski E."/>
            <person name="Pamer E.G."/>
        </authorList>
    </citation>
    <scope>NUCLEOTIDE SEQUENCE</scope>
    <source>
        <strain evidence="10">DFI.5.49</strain>
    </source>
</reference>
<dbReference type="PRINTS" id="PR00032">
    <property type="entry name" value="HTHARAC"/>
</dbReference>
<evidence type="ECO:0000256" key="6">
    <source>
        <dbReference type="PROSITE-ProRule" id="PRU00169"/>
    </source>
</evidence>
<feature type="modified residue" description="4-aspartylphosphate" evidence="6">
    <location>
        <position position="54"/>
    </location>
</feature>
<comment type="function">
    <text evidence="5">May play the central regulatory role in sporulation. It may be an element of the effector pathway responsible for the activation of sporulation genes in response to nutritional stress. Spo0A may act in concert with spo0H (a sigma factor) to control the expression of some genes that are critical to the sporulation process.</text>
</comment>
<dbReference type="STRING" id="1150298.ERS852406_01418"/>
<name>A0A174CZC9_9FIRM</name>
<dbReference type="PANTHER" id="PTHR43280:SF28">
    <property type="entry name" value="HTH-TYPE TRANSCRIPTIONAL ACTIVATOR RHAS"/>
    <property type="match status" value="1"/>
</dbReference>
<dbReference type="Proteomes" id="UP001199915">
    <property type="component" value="Unassembled WGS sequence"/>
</dbReference>
<proteinExistence type="predicted"/>
<dbReference type="InterPro" id="IPR001789">
    <property type="entry name" value="Sig_transdc_resp-reg_receiver"/>
</dbReference>
<dbReference type="GO" id="GO:0000160">
    <property type="term" value="P:phosphorelay signal transduction system"/>
    <property type="evidence" value="ECO:0007669"/>
    <property type="project" value="InterPro"/>
</dbReference>
<feature type="domain" description="Response regulatory" evidence="8">
    <location>
        <begin position="2"/>
        <end position="119"/>
    </location>
</feature>
<evidence type="ECO:0000259" key="8">
    <source>
        <dbReference type="PROSITE" id="PS50110"/>
    </source>
</evidence>
<dbReference type="OrthoDB" id="3190595at2"/>
<feature type="domain" description="HTH araC/xylS-type" evidence="7">
    <location>
        <begin position="142"/>
        <end position="240"/>
    </location>
</feature>
<dbReference type="EMBL" id="JAKNFS010000006">
    <property type="protein sequence ID" value="MCG4765027.1"/>
    <property type="molecule type" value="Genomic_DNA"/>
</dbReference>
<organism evidence="9 11">
    <name type="scientific">Fusicatenibacter saccharivorans</name>
    <dbReference type="NCBI Taxonomy" id="1150298"/>
    <lineage>
        <taxon>Bacteria</taxon>
        <taxon>Bacillati</taxon>
        <taxon>Bacillota</taxon>
        <taxon>Clostridia</taxon>
        <taxon>Lachnospirales</taxon>
        <taxon>Lachnospiraceae</taxon>
        <taxon>Fusicatenibacter</taxon>
    </lineage>
</organism>
<evidence type="ECO:0000256" key="2">
    <source>
        <dbReference type="ARBA" id="ARBA00023015"/>
    </source>
</evidence>
<dbReference type="SUPFAM" id="SSF52172">
    <property type="entry name" value="CheY-like"/>
    <property type="match status" value="1"/>
</dbReference>
<dbReference type="PROSITE" id="PS01124">
    <property type="entry name" value="HTH_ARAC_FAMILY_2"/>
    <property type="match status" value="1"/>
</dbReference>
<dbReference type="Proteomes" id="UP000095706">
    <property type="component" value="Unassembled WGS sequence"/>
</dbReference>
<dbReference type="AlphaFoldDB" id="A0A174CZC9"/>
<dbReference type="CDD" id="cd17536">
    <property type="entry name" value="REC_YesN-like"/>
    <property type="match status" value="1"/>
</dbReference>
<dbReference type="InterPro" id="IPR009057">
    <property type="entry name" value="Homeodomain-like_sf"/>
</dbReference>
<dbReference type="PROSITE" id="PS50110">
    <property type="entry name" value="RESPONSE_REGULATORY"/>
    <property type="match status" value="1"/>
</dbReference>
<dbReference type="PANTHER" id="PTHR43280">
    <property type="entry name" value="ARAC-FAMILY TRANSCRIPTIONAL REGULATOR"/>
    <property type="match status" value="1"/>
</dbReference>
<accession>A0A174CZC9</accession>
<dbReference type="InterPro" id="IPR018060">
    <property type="entry name" value="HTH_AraC"/>
</dbReference>
<evidence type="ECO:0000256" key="3">
    <source>
        <dbReference type="ARBA" id="ARBA00023125"/>
    </source>
</evidence>
<dbReference type="SMART" id="SM00448">
    <property type="entry name" value="REC"/>
    <property type="match status" value="1"/>
</dbReference>
<evidence type="ECO:0000256" key="1">
    <source>
        <dbReference type="ARBA" id="ARBA00018672"/>
    </source>
</evidence>
<reference evidence="9 11" key="1">
    <citation type="submission" date="2015-09" db="EMBL/GenBank/DDBJ databases">
        <authorList>
            <consortium name="Pathogen Informatics"/>
        </authorList>
    </citation>
    <scope>NUCLEOTIDE SEQUENCE [LARGE SCALE GENOMIC DNA]</scope>
    <source>
        <strain evidence="9 11">2789STDY5608849</strain>
    </source>
</reference>
<dbReference type="Pfam" id="PF12833">
    <property type="entry name" value="HTH_18"/>
    <property type="match status" value="1"/>
</dbReference>
<evidence type="ECO:0000256" key="5">
    <source>
        <dbReference type="ARBA" id="ARBA00024867"/>
    </source>
</evidence>
<evidence type="ECO:0000313" key="9">
    <source>
        <dbReference type="EMBL" id="CUO17429.1"/>
    </source>
</evidence>
<evidence type="ECO:0000256" key="4">
    <source>
        <dbReference type="ARBA" id="ARBA00023163"/>
    </source>
</evidence>
<keyword evidence="2" id="KW-0805">Transcription regulation</keyword>
<dbReference type="EMBL" id="CYYV01000006">
    <property type="protein sequence ID" value="CUO17429.1"/>
    <property type="molecule type" value="Genomic_DNA"/>
</dbReference>
<keyword evidence="6" id="KW-0597">Phosphoprotein</keyword>
<dbReference type="GeneID" id="79855596"/>
<dbReference type="GO" id="GO:0043565">
    <property type="term" value="F:sequence-specific DNA binding"/>
    <property type="evidence" value="ECO:0007669"/>
    <property type="project" value="InterPro"/>
</dbReference>
<dbReference type="RefSeq" id="WP_055218660.1">
    <property type="nucleotide sequence ID" value="NZ_CAXSRP010000002.1"/>
</dbReference>
<dbReference type="InterPro" id="IPR011006">
    <property type="entry name" value="CheY-like_superfamily"/>
</dbReference>
<evidence type="ECO:0000259" key="7">
    <source>
        <dbReference type="PROSITE" id="PS01124"/>
    </source>
</evidence>
<dbReference type="Pfam" id="PF00072">
    <property type="entry name" value="Response_reg"/>
    <property type="match status" value="1"/>
</dbReference>
<protein>
    <recommendedName>
        <fullName evidence="1">Stage 0 sporulation protein A homolog</fullName>
    </recommendedName>
</protein>